<feature type="region of interest" description="Disordered" evidence="1">
    <location>
        <begin position="260"/>
        <end position="299"/>
    </location>
</feature>
<reference evidence="2 3" key="1">
    <citation type="submission" date="2023-01" db="EMBL/GenBank/DDBJ databases">
        <title>Analysis of 21 Apiospora genomes using comparative genomics revels a genus with tremendous synthesis potential of carbohydrate active enzymes and secondary metabolites.</title>
        <authorList>
            <person name="Sorensen T."/>
        </authorList>
    </citation>
    <scope>NUCLEOTIDE SEQUENCE [LARGE SCALE GENOMIC DNA]</scope>
    <source>
        <strain evidence="2 3">CBS 83171</strain>
    </source>
</reference>
<feature type="compositionally biased region" description="Basic and acidic residues" evidence="1">
    <location>
        <begin position="278"/>
        <end position="293"/>
    </location>
</feature>
<feature type="region of interest" description="Disordered" evidence="1">
    <location>
        <begin position="70"/>
        <end position="244"/>
    </location>
</feature>
<evidence type="ECO:0000313" key="3">
    <source>
        <dbReference type="Proteomes" id="UP001446871"/>
    </source>
</evidence>
<feature type="compositionally biased region" description="Basic and acidic residues" evidence="1">
    <location>
        <begin position="84"/>
        <end position="94"/>
    </location>
</feature>
<feature type="compositionally biased region" description="Polar residues" evidence="1">
    <location>
        <begin position="230"/>
        <end position="244"/>
    </location>
</feature>
<feature type="compositionally biased region" description="Basic and acidic residues" evidence="1">
    <location>
        <begin position="104"/>
        <end position="113"/>
    </location>
</feature>
<proteinExistence type="predicted"/>
<accession>A0ABR1UH06</accession>
<evidence type="ECO:0000313" key="2">
    <source>
        <dbReference type="EMBL" id="KAK8057380.1"/>
    </source>
</evidence>
<feature type="compositionally biased region" description="Low complexity" evidence="1">
    <location>
        <begin position="149"/>
        <end position="162"/>
    </location>
</feature>
<sequence length="299" mass="33185">MYQGIYDPTNYSPFGLPNPCWPSANLPGQPRRNPNADFSSRSAYPCPPIPINDPFPYRNFRPVASQLLSATRRDMSYSGVPPESPREARRRLEASQRAMYGKIQVDKERKAAEQARAAKKTREERKAIAQARKESPKKPEAPEKPRTPGKPTTPKKSSAPKPKGIKKPPTPKAKHPPVDKGKEPERLATPRAVVGPSPIRSSSVTNLRAPSPSGDGPCMTRRPHKVDPDNGNTKNVKNTMPSQIVLGSTPIRVFSAMDLHSPSPFGDRSLMARRPRKVSFDDGYKRDEKENKRKGVKSN</sequence>
<gene>
    <name evidence="2" type="ORF">PG996_011317</name>
</gene>
<feature type="compositionally biased region" description="Basic and acidic residues" evidence="1">
    <location>
        <begin position="120"/>
        <end position="146"/>
    </location>
</feature>
<organism evidence="2 3">
    <name type="scientific">Apiospora saccharicola</name>
    <dbReference type="NCBI Taxonomy" id="335842"/>
    <lineage>
        <taxon>Eukaryota</taxon>
        <taxon>Fungi</taxon>
        <taxon>Dikarya</taxon>
        <taxon>Ascomycota</taxon>
        <taxon>Pezizomycotina</taxon>
        <taxon>Sordariomycetes</taxon>
        <taxon>Xylariomycetidae</taxon>
        <taxon>Amphisphaeriales</taxon>
        <taxon>Apiosporaceae</taxon>
        <taxon>Apiospora</taxon>
    </lineage>
</organism>
<comment type="caution">
    <text evidence="2">The sequence shown here is derived from an EMBL/GenBank/DDBJ whole genome shotgun (WGS) entry which is preliminary data.</text>
</comment>
<feature type="region of interest" description="Disordered" evidence="1">
    <location>
        <begin position="1"/>
        <end position="57"/>
    </location>
</feature>
<feature type="compositionally biased region" description="Basic and acidic residues" evidence="1">
    <location>
        <begin position="176"/>
        <end position="188"/>
    </location>
</feature>
<feature type="compositionally biased region" description="Polar residues" evidence="1">
    <location>
        <begin position="199"/>
        <end position="208"/>
    </location>
</feature>
<evidence type="ECO:0000256" key="1">
    <source>
        <dbReference type="SAM" id="MobiDB-lite"/>
    </source>
</evidence>
<name>A0ABR1UH06_9PEZI</name>
<keyword evidence="3" id="KW-1185">Reference proteome</keyword>
<dbReference type="EMBL" id="JAQQWM010000007">
    <property type="protein sequence ID" value="KAK8057380.1"/>
    <property type="molecule type" value="Genomic_DNA"/>
</dbReference>
<dbReference type="Proteomes" id="UP001446871">
    <property type="component" value="Unassembled WGS sequence"/>
</dbReference>
<protein>
    <submittedName>
        <fullName evidence="2">Uncharacterized protein</fullName>
    </submittedName>
</protein>